<name>A0A397W5E6_9GLOM</name>
<feature type="compositionally biased region" description="Basic and acidic residues" evidence="1">
    <location>
        <begin position="417"/>
        <end position="434"/>
    </location>
</feature>
<comment type="caution">
    <text evidence="2">The sequence shown here is derived from an EMBL/GenBank/DDBJ whole genome shotgun (WGS) entry which is preliminary data.</text>
</comment>
<evidence type="ECO:0000313" key="3">
    <source>
        <dbReference type="Proteomes" id="UP000266673"/>
    </source>
</evidence>
<dbReference type="AlphaFoldDB" id="A0A397W5E6"/>
<dbReference type="Proteomes" id="UP000266673">
    <property type="component" value="Unassembled WGS sequence"/>
</dbReference>
<gene>
    <name evidence="2" type="ORF">C2G38_2029294</name>
</gene>
<evidence type="ECO:0000313" key="2">
    <source>
        <dbReference type="EMBL" id="RIB27503.1"/>
    </source>
</evidence>
<proteinExistence type="predicted"/>
<dbReference type="OrthoDB" id="2441417at2759"/>
<accession>A0A397W5E6</accession>
<dbReference type="EMBL" id="QKWP01000096">
    <property type="protein sequence ID" value="RIB27503.1"/>
    <property type="molecule type" value="Genomic_DNA"/>
</dbReference>
<sequence length="434" mass="49997">MAISLVKVREGDVKTITLVDKHAKELSKSKFAYIEYLGCSIRVRSIMDNYEAEGIVISKQYGTKNAQDPKEQAVLLGIASMIMLALLTKYPDLLAVDSTGRRNGLNFPNKAFMVRSDEPRGRIVATFVGDKETIPVIDFMFESLIKYSLKNGVQLNLKWLAMDKWDPYLVAAKKHFPNQEEFDKRKATIIDAKKLQAATGIANLAVAETIASYFRKYWFGDWVDTWPDYKRNGCPMKTNMLLESYFKKDMLLHYKGRYTKSLHTNLKKIGTSMRVDCGEIKRFWQEEGKPPTTSKLQREKKVDEMGELLYKKNLVKEIDQNTWNVSRFDTDTQYNEMDDISESETFNSIDKHNKKQKLKKLSVTQKRRKFTCPCSFNVIRGHDCQDIVAVRLFIHNPELQKPTAESAASSSLKSYLHQKDANGHNKDELRLPEK</sequence>
<evidence type="ECO:0000256" key="1">
    <source>
        <dbReference type="SAM" id="MobiDB-lite"/>
    </source>
</evidence>
<keyword evidence="3" id="KW-1185">Reference proteome</keyword>
<reference evidence="2 3" key="1">
    <citation type="submission" date="2018-06" db="EMBL/GenBank/DDBJ databases">
        <title>Comparative genomics reveals the genomic features of Rhizophagus irregularis, R. cerebriforme, R. diaphanum and Gigaspora rosea, and their symbiotic lifestyle signature.</title>
        <authorList>
            <person name="Morin E."/>
            <person name="San Clemente H."/>
            <person name="Chen E.C.H."/>
            <person name="De La Providencia I."/>
            <person name="Hainaut M."/>
            <person name="Kuo A."/>
            <person name="Kohler A."/>
            <person name="Murat C."/>
            <person name="Tang N."/>
            <person name="Roy S."/>
            <person name="Loubradou J."/>
            <person name="Henrissat B."/>
            <person name="Grigoriev I.V."/>
            <person name="Corradi N."/>
            <person name="Roux C."/>
            <person name="Martin F.M."/>
        </authorList>
    </citation>
    <scope>NUCLEOTIDE SEQUENCE [LARGE SCALE GENOMIC DNA]</scope>
    <source>
        <strain evidence="2 3">DAOM 194757</strain>
    </source>
</reference>
<protein>
    <recommendedName>
        <fullName evidence="4">SWIM-type domain-containing protein</fullName>
    </recommendedName>
</protein>
<evidence type="ECO:0008006" key="4">
    <source>
        <dbReference type="Google" id="ProtNLM"/>
    </source>
</evidence>
<organism evidence="2 3">
    <name type="scientific">Gigaspora rosea</name>
    <dbReference type="NCBI Taxonomy" id="44941"/>
    <lineage>
        <taxon>Eukaryota</taxon>
        <taxon>Fungi</taxon>
        <taxon>Fungi incertae sedis</taxon>
        <taxon>Mucoromycota</taxon>
        <taxon>Glomeromycotina</taxon>
        <taxon>Glomeromycetes</taxon>
        <taxon>Diversisporales</taxon>
        <taxon>Gigasporaceae</taxon>
        <taxon>Gigaspora</taxon>
    </lineage>
</organism>
<feature type="region of interest" description="Disordered" evidence="1">
    <location>
        <begin position="401"/>
        <end position="434"/>
    </location>
</feature>